<feature type="transmembrane region" description="Helical" evidence="1">
    <location>
        <begin position="5"/>
        <end position="23"/>
    </location>
</feature>
<dbReference type="PANTHER" id="PTHR33802">
    <property type="entry name" value="SI:CH211-161H7.5-RELATED"/>
    <property type="match status" value="1"/>
</dbReference>
<sequence length="265" mass="29887">MKKKLALINLVSVITAVVVNYLSQTQRWNNTTIGEMSAKYDNLFTPAGYAFAIWGVIFLGLIAYALFGIKRAFFSKKETPHIEQTGYWFALTNFLNTAWVVAFTYDYVWLSVLIIIGMLISLLKIVFKTNMERWDAPIEIIALVWWPVCIYSGWIAVATIANISAFLVKLGFAGSQLTQIIFTMLLITIAVYINLLITNLRNMREFAMVGAWALFAIFIRHKDSLESVAFFALAGCVLLVVTAGLHGYRNRATNPFNKLGERLNS</sequence>
<evidence type="ECO:0000313" key="2">
    <source>
        <dbReference type="EMBL" id="RXG30919.1"/>
    </source>
</evidence>
<accession>A0A1M5VHI3</accession>
<dbReference type="Proteomes" id="UP000290037">
    <property type="component" value="Unassembled WGS sequence"/>
</dbReference>
<reference evidence="4" key="1">
    <citation type="submission" date="2016-11" db="EMBL/GenBank/DDBJ databases">
        <authorList>
            <person name="Varghese N."/>
            <person name="Submissions S."/>
        </authorList>
    </citation>
    <scope>NUCLEOTIDE SEQUENCE [LARGE SCALE GENOMIC DNA]</scope>
    <source>
        <strain evidence="4">DSM 19859</strain>
    </source>
</reference>
<protein>
    <recommendedName>
        <fullName evidence="6">TspO and MBR related proteins</fullName>
    </recommendedName>
</protein>
<evidence type="ECO:0000256" key="1">
    <source>
        <dbReference type="SAM" id="Phobius"/>
    </source>
</evidence>
<organism evidence="3 4">
    <name type="scientific">Leeuwenhoekiella palythoae</name>
    <dbReference type="NCBI Taxonomy" id="573501"/>
    <lineage>
        <taxon>Bacteria</taxon>
        <taxon>Pseudomonadati</taxon>
        <taxon>Bacteroidota</taxon>
        <taxon>Flavobacteriia</taxon>
        <taxon>Flavobacteriales</taxon>
        <taxon>Flavobacteriaceae</taxon>
        <taxon>Leeuwenhoekiella</taxon>
    </lineage>
</organism>
<dbReference type="Proteomes" id="UP000184240">
    <property type="component" value="Unassembled WGS sequence"/>
</dbReference>
<reference evidence="2 5" key="3">
    <citation type="submission" date="2018-07" db="EMBL/GenBank/DDBJ databases">
        <title>Leeuwenhoekiella genomics.</title>
        <authorList>
            <person name="Tahon G."/>
            <person name="Willems A."/>
        </authorList>
    </citation>
    <scope>NUCLEOTIDE SEQUENCE [LARGE SCALE GENOMIC DNA]</scope>
    <source>
        <strain evidence="2 5">LMG 24856</strain>
    </source>
</reference>
<feature type="transmembrane region" description="Helical" evidence="1">
    <location>
        <begin position="180"/>
        <end position="198"/>
    </location>
</feature>
<feature type="transmembrane region" description="Helical" evidence="1">
    <location>
        <begin position="227"/>
        <end position="248"/>
    </location>
</feature>
<proteinExistence type="predicted"/>
<evidence type="ECO:0000313" key="5">
    <source>
        <dbReference type="Proteomes" id="UP000290037"/>
    </source>
</evidence>
<dbReference type="EMBL" id="FQXT01000002">
    <property type="protein sequence ID" value="SHH74742.1"/>
    <property type="molecule type" value="Genomic_DNA"/>
</dbReference>
<evidence type="ECO:0000313" key="4">
    <source>
        <dbReference type="Proteomes" id="UP000184240"/>
    </source>
</evidence>
<dbReference type="RefSeq" id="WP_072980601.1">
    <property type="nucleotide sequence ID" value="NZ_FQXT01000002.1"/>
</dbReference>
<dbReference type="InterPro" id="IPR038330">
    <property type="entry name" value="TspO/MBR-related_sf"/>
</dbReference>
<keyword evidence="5" id="KW-1185">Reference proteome</keyword>
<dbReference type="STRING" id="573501.SAMN04487999_0761"/>
<dbReference type="Gene3D" id="1.20.1260.100">
    <property type="entry name" value="TspO/MBR protein"/>
    <property type="match status" value="1"/>
</dbReference>
<keyword evidence="1" id="KW-0472">Membrane</keyword>
<feature type="transmembrane region" description="Helical" evidence="1">
    <location>
        <begin position="108"/>
        <end position="127"/>
    </location>
</feature>
<name>A0A1M5VHI3_9FLAO</name>
<feature type="transmembrane region" description="Helical" evidence="1">
    <location>
        <begin position="205"/>
        <end position="221"/>
    </location>
</feature>
<dbReference type="OrthoDB" id="5189031at2"/>
<feature type="transmembrane region" description="Helical" evidence="1">
    <location>
        <begin position="43"/>
        <end position="66"/>
    </location>
</feature>
<keyword evidence="1" id="KW-1133">Transmembrane helix</keyword>
<feature type="transmembrane region" description="Helical" evidence="1">
    <location>
        <begin position="139"/>
        <end position="168"/>
    </location>
</feature>
<evidence type="ECO:0008006" key="6">
    <source>
        <dbReference type="Google" id="ProtNLM"/>
    </source>
</evidence>
<dbReference type="PANTHER" id="PTHR33802:SF1">
    <property type="entry name" value="XK-RELATED PROTEIN"/>
    <property type="match status" value="1"/>
</dbReference>
<feature type="transmembrane region" description="Helical" evidence="1">
    <location>
        <begin position="86"/>
        <end position="102"/>
    </location>
</feature>
<reference evidence="3" key="2">
    <citation type="submission" date="2016-11" db="EMBL/GenBank/DDBJ databases">
        <authorList>
            <person name="Jaros S."/>
            <person name="Januszkiewicz K."/>
            <person name="Wedrychowicz H."/>
        </authorList>
    </citation>
    <scope>NUCLEOTIDE SEQUENCE [LARGE SCALE GENOMIC DNA]</scope>
    <source>
        <strain evidence="3">DSM 19859</strain>
    </source>
</reference>
<keyword evidence="1" id="KW-0812">Transmembrane</keyword>
<dbReference type="AlphaFoldDB" id="A0A1M5VHI3"/>
<gene>
    <name evidence="2" type="ORF">DSM01_54</name>
    <name evidence="3" type="ORF">SAMN04487999_0761</name>
</gene>
<dbReference type="EMBL" id="QOVN01000001">
    <property type="protein sequence ID" value="RXG30919.1"/>
    <property type="molecule type" value="Genomic_DNA"/>
</dbReference>
<evidence type="ECO:0000313" key="3">
    <source>
        <dbReference type="EMBL" id="SHH74742.1"/>
    </source>
</evidence>